<dbReference type="Proteomes" id="UP001501495">
    <property type="component" value="Unassembled WGS sequence"/>
</dbReference>
<evidence type="ECO:0000259" key="1">
    <source>
        <dbReference type="Pfam" id="PF13454"/>
    </source>
</evidence>
<protein>
    <submittedName>
        <fullName evidence="2">FAD-dependent oxidoreductase</fullName>
    </submittedName>
</protein>
<dbReference type="PANTHER" id="PTHR40254">
    <property type="entry name" value="BLR0577 PROTEIN"/>
    <property type="match status" value="1"/>
</dbReference>
<name>A0ABP7XNW8_9ACTN</name>
<dbReference type="InterPro" id="IPR052189">
    <property type="entry name" value="L-asp_N-monooxygenase_NS-form"/>
</dbReference>
<reference evidence="3" key="1">
    <citation type="journal article" date="2019" name="Int. J. Syst. Evol. Microbiol.">
        <title>The Global Catalogue of Microorganisms (GCM) 10K type strain sequencing project: providing services to taxonomists for standard genome sequencing and annotation.</title>
        <authorList>
            <consortium name="The Broad Institute Genomics Platform"/>
            <consortium name="The Broad Institute Genome Sequencing Center for Infectious Disease"/>
            <person name="Wu L."/>
            <person name="Ma J."/>
        </authorList>
    </citation>
    <scope>NUCLEOTIDE SEQUENCE [LARGE SCALE GENOMIC DNA]</scope>
    <source>
        <strain evidence="3">JCM 16703</strain>
    </source>
</reference>
<dbReference type="RefSeq" id="WP_344734160.1">
    <property type="nucleotide sequence ID" value="NZ_BAAAZH010000021.1"/>
</dbReference>
<dbReference type="PRINTS" id="PR00368">
    <property type="entry name" value="FADPNR"/>
</dbReference>
<organism evidence="2 3">
    <name type="scientific">Nocardioides fonticola</name>
    <dbReference type="NCBI Taxonomy" id="450363"/>
    <lineage>
        <taxon>Bacteria</taxon>
        <taxon>Bacillati</taxon>
        <taxon>Actinomycetota</taxon>
        <taxon>Actinomycetes</taxon>
        <taxon>Propionibacteriales</taxon>
        <taxon>Nocardioidaceae</taxon>
        <taxon>Nocardioides</taxon>
    </lineage>
</organism>
<evidence type="ECO:0000313" key="3">
    <source>
        <dbReference type="Proteomes" id="UP001501495"/>
    </source>
</evidence>
<sequence>MATATVAIIGGGASGTLTAYHLLRARGADEPDLDVLLFEASGTPGRGIAYATTDPRHLLNVRAIGMSALPDEPNHLVEWAESTGRAITPTTFLPRREYAAYLDSLLAEIAPRLRVVPARVSDLERDPSGRWRVQAGEQTHLADHVVLAHGNATPRALVDGAGEPLPDAPWHLADPWRLAALDALPDDATVVVVGSGLTAVDTVITALDGAPRRRAVMISRSGLLPRSHVVETGTSWVTPVPSGPLRADDVAELVQAQIRAAARRDVDWRSVVDGLRGATQSIWRRLDLDERRRFLAVHAREWETHRHRMAPEVGARIAAFRAEGRLELVGGGLGSVADEGARARVALPGDGSVLADAIVNCTGPLTDVTRLGDPLLDRLLERRTIAPDPLRLGIATTAEGAVLDADGNLVPGLFTVGPPRKGTLYESTAVPEIRVQAAAFAAHVRAGGAVCEGAA</sequence>
<dbReference type="PANTHER" id="PTHR40254:SF1">
    <property type="entry name" value="BLR0577 PROTEIN"/>
    <property type="match status" value="1"/>
</dbReference>
<dbReference type="EMBL" id="BAAAZH010000021">
    <property type="protein sequence ID" value="GAA4122802.1"/>
    <property type="molecule type" value="Genomic_DNA"/>
</dbReference>
<proteinExistence type="predicted"/>
<accession>A0ABP7XNW8</accession>
<comment type="caution">
    <text evidence="2">The sequence shown here is derived from an EMBL/GenBank/DDBJ whole genome shotgun (WGS) entry which is preliminary data.</text>
</comment>
<feature type="domain" description="FAD-dependent urate hydroxylase HpyO/Asp monooxygenase CreE-like FAD/NAD(P)-binding" evidence="1">
    <location>
        <begin position="7"/>
        <end position="151"/>
    </location>
</feature>
<dbReference type="InterPro" id="IPR038732">
    <property type="entry name" value="HpyO/CreE_NAD-binding"/>
</dbReference>
<dbReference type="Gene3D" id="3.50.50.60">
    <property type="entry name" value="FAD/NAD(P)-binding domain"/>
    <property type="match status" value="1"/>
</dbReference>
<dbReference type="Pfam" id="PF13454">
    <property type="entry name" value="NAD_binding_9"/>
    <property type="match status" value="1"/>
</dbReference>
<gene>
    <name evidence="2" type="ORF">GCM10022215_28930</name>
</gene>
<dbReference type="InterPro" id="IPR036188">
    <property type="entry name" value="FAD/NAD-bd_sf"/>
</dbReference>
<dbReference type="SUPFAM" id="SSF51905">
    <property type="entry name" value="FAD/NAD(P)-binding domain"/>
    <property type="match status" value="1"/>
</dbReference>
<keyword evidence="3" id="KW-1185">Reference proteome</keyword>
<evidence type="ECO:0000313" key="2">
    <source>
        <dbReference type="EMBL" id="GAA4122802.1"/>
    </source>
</evidence>